<evidence type="ECO:0000313" key="3">
    <source>
        <dbReference type="Proteomes" id="UP000516057"/>
    </source>
</evidence>
<dbReference type="InterPro" id="IPR008136">
    <property type="entry name" value="CinA_C"/>
</dbReference>
<dbReference type="EMBL" id="CP060790">
    <property type="protein sequence ID" value="QNP58041.1"/>
    <property type="molecule type" value="Genomic_DNA"/>
</dbReference>
<keyword evidence="3" id="KW-1185">Reference proteome</keyword>
<evidence type="ECO:0000313" key="2">
    <source>
        <dbReference type="EMBL" id="QNP58041.1"/>
    </source>
</evidence>
<sequence>MSTDSLSKKEHSALTEWAQEPVLAEIAGHLLRRGWMLATAESCTGGLIAGACTDLSGSSQWFERGFVSYSNAAKTEMLGVPAPLIAQHGAVSEPVARAMAEGALAHSGAQASLSVTGVAGPTGGTPDKPVGLVWFGWSVAGRTHSESRHFPGDRAAVRAATVRHALTRLLALLRAQDAV</sequence>
<evidence type="ECO:0000259" key="1">
    <source>
        <dbReference type="Pfam" id="PF02464"/>
    </source>
</evidence>
<dbReference type="Proteomes" id="UP000516057">
    <property type="component" value="Chromosome"/>
</dbReference>
<reference evidence="2 3" key="1">
    <citation type="submission" date="2020-08" db="EMBL/GenBank/DDBJ databases">
        <title>Genome sequence of Acidovorax monticola KACC 19171T.</title>
        <authorList>
            <person name="Hyun D.-W."/>
            <person name="Bae J.-W."/>
        </authorList>
    </citation>
    <scope>NUCLEOTIDE SEQUENCE [LARGE SCALE GENOMIC DNA]</scope>
    <source>
        <strain evidence="2 3">KACC 19171</strain>
    </source>
</reference>
<protein>
    <submittedName>
        <fullName evidence="2">CinA family protein</fullName>
    </submittedName>
</protein>
<organism evidence="2 3">
    <name type="scientific">Paenacidovorax monticola</name>
    <dbReference type="NCBI Taxonomy" id="1926868"/>
    <lineage>
        <taxon>Bacteria</taxon>
        <taxon>Pseudomonadati</taxon>
        <taxon>Pseudomonadota</taxon>
        <taxon>Betaproteobacteria</taxon>
        <taxon>Burkholderiales</taxon>
        <taxon>Comamonadaceae</taxon>
        <taxon>Paenacidovorax</taxon>
    </lineage>
</organism>
<dbReference type="SUPFAM" id="SSF142433">
    <property type="entry name" value="CinA-like"/>
    <property type="match status" value="1"/>
</dbReference>
<accession>A0A7H0HBX5</accession>
<dbReference type="Pfam" id="PF02464">
    <property type="entry name" value="CinA"/>
    <property type="match status" value="1"/>
</dbReference>
<dbReference type="InterPro" id="IPR036653">
    <property type="entry name" value="CinA-like_C"/>
</dbReference>
<gene>
    <name evidence="2" type="ORF">H9L24_13110</name>
</gene>
<proteinExistence type="predicted"/>
<name>A0A7H0HBX5_9BURK</name>
<feature type="domain" description="CinA C-terminal" evidence="1">
    <location>
        <begin position="22"/>
        <end position="172"/>
    </location>
</feature>
<dbReference type="KEGG" id="amon:H9L24_13110"/>
<dbReference type="Gene3D" id="3.90.950.20">
    <property type="entry name" value="CinA-like"/>
    <property type="match status" value="1"/>
</dbReference>
<dbReference type="AlphaFoldDB" id="A0A7H0HBX5"/>
<dbReference type="NCBIfam" id="TIGR00199">
    <property type="entry name" value="PncC_domain"/>
    <property type="match status" value="1"/>
</dbReference>